<sequence length="90" mass="9951">LYMNHIAAEAPDANMLMFVDEAAKDECTSVCSRCGRSQKGVRCIARKHFVHGSWHSIVPVITLDGIIAYDIIEGPVNGAHFVQFLKDHVV</sequence>
<dbReference type="OrthoDB" id="2142724at2759"/>
<proteinExistence type="predicted"/>
<feature type="non-terminal residue" evidence="1">
    <location>
        <position position="90"/>
    </location>
</feature>
<dbReference type="EMBL" id="KN825652">
    <property type="protein sequence ID" value="KIK82258.1"/>
    <property type="molecule type" value="Genomic_DNA"/>
</dbReference>
<keyword evidence="2" id="KW-1185">Reference proteome</keyword>
<evidence type="ECO:0000313" key="1">
    <source>
        <dbReference type="EMBL" id="KIK82258.1"/>
    </source>
</evidence>
<organism evidence="1 2">
    <name type="scientific">Paxillus rubicundulus Ve08.2h10</name>
    <dbReference type="NCBI Taxonomy" id="930991"/>
    <lineage>
        <taxon>Eukaryota</taxon>
        <taxon>Fungi</taxon>
        <taxon>Dikarya</taxon>
        <taxon>Basidiomycota</taxon>
        <taxon>Agaricomycotina</taxon>
        <taxon>Agaricomycetes</taxon>
        <taxon>Agaricomycetidae</taxon>
        <taxon>Boletales</taxon>
        <taxon>Paxilineae</taxon>
        <taxon>Paxillaceae</taxon>
        <taxon>Paxillus</taxon>
    </lineage>
</organism>
<accession>A0A0D0D2I0</accession>
<name>A0A0D0D2I0_9AGAM</name>
<gene>
    <name evidence="1" type="ORF">PAXRUDRAFT_56666</name>
</gene>
<evidence type="ECO:0000313" key="2">
    <source>
        <dbReference type="Proteomes" id="UP000054538"/>
    </source>
</evidence>
<reference evidence="1 2" key="1">
    <citation type="submission" date="2014-04" db="EMBL/GenBank/DDBJ databases">
        <authorList>
            <consortium name="DOE Joint Genome Institute"/>
            <person name="Kuo A."/>
            <person name="Kohler A."/>
            <person name="Jargeat P."/>
            <person name="Nagy L.G."/>
            <person name="Floudas D."/>
            <person name="Copeland A."/>
            <person name="Barry K.W."/>
            <person name="Cichocki N."/>
            <person name="Veneault-Fourrey C."/>
            <person name="LaButti K."/>
            <person name="Lindquist E.A."/>
            <person name="Lipzen A."/>
            <person name="Lundell T."/>
            <person name="Morin E."/>
            <person name="Murat C."/>
            <person name="Sun H."/>
            <person name="Tunlid A."/>
            <person name="Henrissat B."/>
            <person name="Grigoriev I.V."/>
            <person name="Hibbett D.S."/>
            <person name="Martin F."/>
            <person name="Nordberg H.P."/>
            <person name="Cantor M.N."/>
            <person name="Hua S.X."/>
        </authorList>
    </citation>
    <scope>NUCLEOTIDE SEQUENCE [LARGE SCALE GENOMIC DNA]</scope>
    <source>
        <strain evidence="1 2">Ve08.2h10</strain>
    </source>
</reference>
<dbReference type="STRING" id="930991.A0A0D0D2I0"/>
<dbReference type="Proteomes" id="UP000054538">
    <property type="component" value="Unassembled WGS sequence"/>
</dbReference>
<dbReference type="InParanoid" id="A0A0D0D2I0"/>
<dbReference type="AlphaFoldDB" id="A0A0D0D2I0"/>
<protein>
    <submittedName>
        <fullName evidence="1">Uncharacterized protein</fullName>
    </submittedName>
</protein>
<dbReference type="HOGENOM" id="CLU_056788_11_4_1"/>
<reference evidence="2" key="2">
    <citation type="submission" date="2015-01" db="EMBL/GenBank/DDBJ databases">
        <title>Evolutionary Origins and Diversification of the Mycorrhizal Mutualists.</title>
        <authorList>
            <consortium name="DOE Joint Genome Institute"/>
            <consortium name="Mycorrhizal Genomics Consortium"/>
            <person name="Kohler A."/>
            <person name="Kuo A."/>
            <person name="Nagy L.G."/>
            <person name="Floudas D."/>
            <person name="Copeland A."/>
            <person name="Barry K.W."/>
            <person name="Cichocki N."/>
            <person name="Veneault-Fourrey C."/>
            <person name="LaButti K."/>
            <person name="Lindquist E.A."/>
            <person name="Lipzen A."/>
            <person name="Lundell T."/>
            <person name="Morin E."/>
            <person name="Murat C."/>
            <person name="Riley R."/>
            <person name="Ohm R."/>
            <person name="Sun H."/>
            <person name="Tunlid A."/>
            <person name="Henrissat B."/>
            <person name="Grigoriev I.V."/>
            <person name="Hibbett D.S."/>
            <person name="Martin F."/>
        </authorList>
    </citation>
    <scope>NUCLEOTIDE SEQUENCE [LARGE SCALE GENOMIC DNA]</scope>
    <source>
        <strain evidence="2">Ve08.2h10</strain>
    </source>
</reference>
<feature type="non-terminal residue" evidence="1">
    <location>
        <position position="1"/>
    </location>
</feature>